<reference evidence="5" key="1">
    <citation type="journal article" date="2010" name="Genome Biol.">
        <title>Genome sequence of the necrotrophic plant pathogen Pythium ultimum reveals original pathogenicity mechanisms and effector repertoire.</title>
        <authorList>
            <person name="Levesque C.A."/>
            <person name="Brouwer H."/>
            <person name="Cano L."/>
            <person name="Hamilton J.P."/>
            <person name="Holt C."/>
            <person name="Huitema E."/>
            <person name="Raffaele S."/>
            <person name="Robideau G.P."/>
            <person name="Thines M."/>
            <person name="Win J."/>
            <person name="Zerillo M.M."/>
            <person name="Beakes G.W."/>
            <person name="Boore J.L."/>
            <person name="Busam D."/>
            <person name="Dumas B."/>
            <person name="Ferriera S."/>
            <person name="Fuerstenberg S.I."/>
            <person name="Gachon C.M."/>
            <person name="Gaulin E."/>
            <person name="Govers F."/>
            <person name="Grenville-Briggs L."/>
            <person name="Horner N."/>
            <person name="Hostetler J."/>
            <person name="Jiang R.H."/>
            <person name="Johnson J."/>
            <person name="Krajaejun T."/>
            <person name="Lin H."/>
            <person name="Meijer H.J."/>
            <person name="Moore B."/>
            <person name="Morris P."/>
            <person name="Phuntmart V."/>
            <person name="Puiu D."/>
            <person name="Shetty J."/>
            <person name="Stajich J.E."/>
            <person name="Tripathy S."/>
            <person name="Wawra S."/>
            <person name="van West P."/>
            <person name="Whitty B.R."/>
            <person name="Coutinho P.M."/>
            <person name="Henrissat B."/>
            <person name="Martin F."/>
            <person name="Thomas P.D."/>
            <person name="Tyler B.M."/>
            <person name="De Vries R.P."/>
            <person name="Kamoun S."/>
            <person name="Yandell M."/>
            <person name="Tisserat N."/>
            <person name="Buell C.R."/>
        </authorList>
    </citation>
    <scope>NUCLEOTIDE SEQUENCE</scope>
    <source>
        <strain evidence="5">DAOM:BR144</strain>
    </source>
</reference>
<evidence type="ECO:0000256" key="2">
    <source>
        <dbReference type="SAM" id="Phobius"/>
    </source>
</evidence>
<reference evidence="5" key="2">
    <citation type="submission" date="2010-04" db="EMBL/GenBank/DDBJ databases">
        <authorList>
            <person name="Buell R."/>
            <person name="Hamilton J."/>
            <person name="Hostetler J."/>
        </authorList>
    </citation>
    <scope>NUCLEOTIDE SEQUENCE [LARGE SCALE GENOMIC DNA]</scope>
    <source>
        <strain evidence="5">DAOM:BR144</strain>
    </source>
</reference>
<dbReference type="VEuPathDB" id="FungiDB:PYU1_G013879"/>
<dbReference type="HOGENOM" id="CLU_038760_2_1_1"/>
<feature type="region of interest" description="Disordered" evidence="1">
    <location>
        <begin position="246"/>
        <end position="267"/>
    </location>
</feature>
<feature type="signal peptide" evidence="3">
    <location>
        <begin position="1"/>
        <end position="22"/>
    </location>
</feature>
<evidence type="ECO:0000313" key="5">
    <source>
        <dbReference type="Proteomes" id="UP000019132"/>
    </source>
</evidence>
<sequence>MVWRTLTQTLAVVALSLGATNGFQVYVLNRCNTDLELAHVVIGTQEVVKLPVGATVVREVPNGSKSHVLKAGTGAQATLAELSGDRVFKPARISRGGVGFNYPMQISPRTPAPNGCQTVTCLADGCPDAYQFPKDDTKTHFCPVGTDFDMTFCPGGTGGLTSAPTPAPTPSPTPSPTLSPTPSPTPQSNEERGALDSQSGSSATVGDEDPDAEAGFLTKVVAESASEVAGEATTVPEAISAAASDVVTTGTKDPAVQEVTTKSAAQSSTGPEVYLLSIVGGVAMVAGAAIFVVRKKKQQLDDLNAKTPRDDCATSMGTLSILVTPNHNITVL</sequence>
<dbReference type="SMART" id="SM00205">
    <property type="entry name" value="THN"/>
    <property type="match status" value="1"/>
</dbReference>
<evidence type="ECO:0000256" key="3">
    <source>
        <dbReference type="SAM" id="SignalP"/>
    </source>
</evidence>
<dbReference type="NCBIfam" id="TIGR01167">
    <property type="entry name" value="LPXTG_anchor"/>
    <property type="match status" value="1"/>
</dbReference>
<dbReference type="Gene3D" id="2.60.110.10">
    <property type="entry name" value="Thaumatin"/>
    <property type="match status" value="1"/>
</dbReference>
<evidence type="ECO:0008006" key="6">
    <source>
        <dbReference type="Google" id="ProtNLM"/>
    </source>
</evidence>
<dbReference type="SUPFAM" id="SSF49870">
    <property type="entry name" value="Osmotin, thaumatin-like protein"/>
    <property type="match status" value="1"/>
</dbReference>
<keyword evidence="3" id="KW-0732">Signal</keyword>
<dbReference type="InterPro" id="IPR001938">
    <property type="entry name" value="Thaumatin"/>
</dbReference>
<dbReference type="InParanoid" id="K3X9K9"/>
<feature type="transmembrane region" description="Helical" evidence="2">
    <location>
        <begin position="273"/>
        <end position="293"/>
    </location>
</feature>
<keyword evidence="2" id="KW-0812">Transmembrane</keyword>
<keyword evidence="2" id="KW-0472">Membrane</keyword>
<reference evidence="4" key="3">
    <citation type="submission" date="2015-02" db="UniProtKB">
        <authorList>
            <consortium name="EnsemblProtists"/>
        </authorList>
    </citation>
    <scope>IDENTIFICATION</scope>
    <source>
        <strain evidence="4">DAOM BR144</strain>
    </source>
</reference>
<dbReference type="Proteomes" id="UP000019132">
    <property type="component" value="Unassembled WGS sequence"/>
</dbReference>
<keyword evidence="2" id="KW-1133">Transmembrane helix</keyword>
<dbReference type="InterPro" id="IPR037176">
    <property type="entry name" value="Osmotin/thaumatin-like_sf"/>
</dbReference>
<feature type="chain" id="PRO_5003868539" description="Thaumatin-like protein" evidence="3">
    <location>
        <begin position="23"/>
        <end position="332"/>
    </location>
</feature>
<evidence type="ECO:0000313" key="4">
    <source>
        <dbReference type="EnsemblProtists" id="PYU1_T013908"/>
    </source>
</evidence>
<dbReference type="PANTHER" id="PTHR31737:SF2">
    <property type="entry name" value="PROTEIN TOS1"/>
    <property type="match status" value="1"/>
</dbReference>
<dbReference type="PROSITE" id="PS51367">
    <property type="entry name" value="THAUMATIN_2"/>
    <property type="match status" value="1"/>
</dbReference>
<dbReference type="EMBL" id="GL376595">
    <property type="status" value="NOT_ANNOTATED_CDS"/>
    <property type="molecule type" value="Genomic_DNA"/>
</dbReference>
<feature type="compositionally biased region" description="Pro residues" evidence="1">
    <location>
        <begin position="165"/>
        <end position="185"/>
    </location>
</feature>
<dbReference type="PANTHER" id="PTHR31737">
    <property type="entry name" value="PROTEIN TOS1"/>
    <property type="match status" value="1"/>
</dbReference>
<name>K3X9K9_GLOUD</name>
<organism evidence="4 5">
    <name type="scientific">Globisporangium ultimum (strain ATCC 200006 / CBS 805.95 / DAOM BR144)</name>
    <name type="common">Pythium ultimum</name>
    <dbReference type="NCBI Taxonomy" id="431595"/>
    <lineage>
        <taxon>Eukaryota</taxon>
        <taxon>Sar</taxon>
        <taxon>Stramenopiles</taxon>
        <taxon>Oomycota</taxon>
        <taxon>Peronosporomycetes</taxon>
        <taxon>Pythiales</taxon>
        <taxon>Pythiaceae</taxon>
        <taxon>Globisporangium</taxon>
    </lineage>
</organism>
<dbReference type="eggNOG" id="ENOG502SHXV">
    <property type="taxonomic scope" value="Eukaryota"/>
</dbReference>
<evidence type="ECO:0000256" key="1">
    <source>
        <dbReference type="SAM" id="MobiDB-lite"/>
    </source>
</evidence>
<feature type="compositionally biased region" description="Polar residues" evidence="1">
    <location>
        <begin position="258"/>
        <end position="267"/>
    </location>
</feature>
<accession>K3X9K9</accession>
<feature type="region of interest" description="Disordered" evidence="1">
    <location>
        <begin position="155"/>
        <end position="211"/>
    </location>
</feature>
<dbReference type="AlphaFoldDB" id="K3X9K9"/>
<protein>
    <recommendedName>
        <fullName evidence="6">Thaumatin-like protein</fullName>
    </recommendedName>
</protein>
<dbReference type="EnsemblProtists" id="PYU1_T013908">
    <property type="protein sequence ID" value="PYU1_T013908"/>
    <property type="gene ID" value="PYU1_G013879"/>
</dbReference>
<keyword evidence="5" id="KW-1185">Reference proteome</keyword>
<proteinExistence type="predicted"/>